<dbReference type="PANTHER" id="PTHR24166">
    <property type="entry name" value="ROLLING PEBBLES, ISOFORM B"/>
    <property type="match status" value="1"/>
</dbReference>
<dbReference type="RefSeq" id="WP_347370625.1">
    <property type="nucleotide sequence ID" value="NZ_JBDOJC010000001.1"/>
</dbReference>
<evidence type="ECO:0000313" key="5">
    <source>
        <dbReference type="EMBL" id="MEO2217445.1"/>
    </source>
</evidence>
<accession>A0ABV0FDV3</accession>
<dbReference type="PROSITE" id="PS50008">
    <property type="entry name" value="PIPLC_Y_DOMAIN"/>
    <property type="match status" value="1"/>
</dbReference>
<dbReference type="SUPFAM" id="SSF48403">
    <property type="entry name" value="Ankyrin repeat"/>
    <property type="match status" value="1"/>
</dbReference>
<evidence type="ECO:0000259" key="4">
    <source>
        <dbReference type="PROSITE" id="PS50008"/>
    </source>
</evidence>
<protein>
    <recommendedName>
        <fullName evidence="4">PI-PLC Y-box domain-containing protein</fullName>
    </recommendedName>
</protein>
<evidence type="ECO:0000256" key="1">
    <source>
        <dbReference type="ARBA" id="ARBA00022737"/>
    </source>
</evidence>
<evidence type="ECO:0000256" key="2">
    <source>
        <dbReference type="ARBA" id="ARBA00023043"/>
    </source>
</evidence>
<gene>
    <name evidence="5" type="ORF">ABGV49_10295</name>
</gene>
<dbReference type="InterPro" id="IPR002110">
    <property type="entry name" value="Ankyrin_rpt"/>
</dbReference>
<dbReference type="SMART" id="SM00248">
    <property type="entry name" value="ANK"/>
    <property type="match status" value="4"/>
</dbReference>
<reference evidence="5 6" key="1">
    <citation type="submission" date="2024-05" db="EMBL/GenBank/DDBJ databases">
        <authorList>
            <person name="De Oliveira J.P."/>
            <person name="Noriler S.A."/>
            <person name="De Oliveira A.G."/>
            <person name="Sipoli D.S."/>
        </authorList>
    </citation>
    <scope>NUCLEOTIDE SEQUENCE [LARGE SCALE GENOMIC DNA]</scope>
    <source>
        <strain evidence="5 6">LABIM189</strain>
    </source>
</reference>
<keyword evidence="3" id="KW-0732">Signal</keyword>
<keyword evidence="1" id="KW-0677">Repeat</keyword>
<dbReference type="InterPro" id="IPR036770">
    <property type="entry name" value="Ankyrin_rpt-contain_sf"/>
</dbReference>
<comment type="caution">
    <text evidence="5">The sequence shown here is derived from an EMBL/GenBank/DDBJ whole genome shotgun (WGS) entry which is preliminary data.</text>
</comment>
<keyword evidence="6" id="KW-1185">Reference proteome</keyword>
<feature type="chain" id="PRO_5046907246" description="PI-PLC Y-box domain-containing protein" evidence="3">
    <location>
        <begin position="21"/>
        <end position="937"/>
    </location>
</feature>
<keyword evidence="2" id="KW-0040">ANK repeat</keyword>
<dbReference type="EMBL" id="JBDOJC010000001">
    <property type="protein sequence ID" value="MEO2217445.1"/>
    <property type="molecule type" value="Genomic_DNA"/>
</dbReference>
<evidence type="ECO:0000313" key="6">
    <source>
        <dbReference type="Proteomes" id="UP001455709"/>
    </source>
</evidence>
<dbReference type="Gene3D" id="1.25.40.20">
    <property type="entry name" value="Ankyrin repeat-containing domain"/>
    <property type="match status" value="1"/>
</dbReference>
<feature type="signal peptide" evidence="3">
    <location>
        <begin position="1"/>
        <end position="20"/>
    </location>
</feature>
<sequence>MKWRNGAGGVLAMACLAAWGAEPSPGLMQCPKGWEIQIQDGDRDLRALWRAAEEGDEAAFSAGIGAIPDVDRYSYRGQPLLRALLTPPPSFRKQNIEDARLFPQRSEQLKKRYAERVASKERMLALALQRKLRWQRCDDHDADVGPPLLFLASYLGSPELLRLALGAGISPDQNLGRLESGSALEALLEPDRSYLTQTGLPELPYRPVFGRYIAMLLDAGAKEPYANERQADDQALNLGEERLIRIWEPAFRLSAGNEGAMALWRHGIQPSAYAADGKLESPVALALVYGDIGSARFLRERMPRAAQDRRSGVRYDLWLQAAAQSLYSTSEPLEHWWAADMGWQGRIAVYLPRKPSLYADRTGGPRFSASHTLLEHAILAGRGDALEWLLSSAPRPLSPSLLSLAIQQKQPDMAKRLLEQGIAFDATGLRGADWAFREAVKMHSLPLMDAVLSREPALAAMMSDAGEMYGLSAGQAVSGAAAGADIVQRLMQAGFPPERAGEGLLLDLARKGDWASLVLLAKRAPLGVDGGRLLAISASGGQTELVQTLLARGISPHADSQGQYSPLTAALQAGHAETAAVLEKAGATVAPSARLRALSGSHDFAALRSAAAAVPGGLSGFCPDSRALALSLRDSRWLRALLAAGLPKRYRCQGTTRELFDDLAARLLENDFAPLFDTAAMREAGAALRMAAIGKRTSISRELQQSVIGRGRGDLRQLLEMLGVVFDARPAASAQPLSPAARKLAGIYQLQGDDSKRLVLEKNGRFRWSERLEKGAVLAYGGWAVGAGGLMLEPDPLPPTPPYYAAKVDDGNVPDSIVFVRDGRFELGLRGEVAIAEGDGSMAIIPYETGSKSAPIQVKAGIRALAYREDSVSAWQGIWLAPNLSGQRQGVVAWSRTSPTQWHWQRAFGYDTDFEVTATPDGVALDNGAGLHLTRAR</sequence>
<proteinExistence type="predicted"/>
<feature type="domain" description="PI-PLC Y-box" evidence="4">
    <location>
        <begin position="229"/>
        <end position="273"/>
    </location>
</feature>
<organism evidence="5 6">
    <name type="scientific">Chromobacterium vaccinii</name>
    <dbReference type="NCBI Taxonomy" id="1108595"/>
    <lineage>
        <taxon>Bacteria</taxon>
        <taxon>Pseudomonadati</taxon>
        <taxon>Pseudomonadota</taxon>
        <taxon>Betaproteobacteria</taxon>
        <taxon>Neisseriales</taxon>
        <taxon>Chromobacteriaceae</taxon>
        <taxon>Chromobacterium</taxon>
    </lineage>
</organism>
<evidence type="ECO:0000256" key="3">
    <source>
        <dbReference type="SAM" id="SignalP"/>
    </source>
</evidence>
<dbReference type="PROSITE" id="PS51257">
    <property type="entry name" value="PROKAR_LIPOPROTEIN"/>
    <property type="match status" value="1"/>
</dbReference>
<dbReference type="InterPro" id="IPR001711">
    <property type="entry name" value="PLipase_C_Pinositol-sp_Y"/>
</dbReference>
<dbReference type="Proteomes" id="UP001455709">
    <property type="component" value="Unassembled WGS sequence"/>
</dbReference>
<dbReference type="InterPro" id="IPR050889">
    <property type="entry name" value="Dendritic_Spine_Reg/Scaffold"/>
</dbReference>
<name>A0ABV0FDV3_9NEIS</name>
<dbReference type="PANTHER" id="PTHR24166:SF48">
    <property type="entry name" value="PROTEIN VAPYRIN"/>
    <property type="match status" value="1"/>
</dbReference>